<dbReference type="PANTHER" id="PTHR45772">
    <property type="entry name" value="CONSERVED COMPONENT OF ABC TRANSPORTER FOR NATURAL AMINO ACIDS-RELATED"/>
    <property type="match status" value="1"/>
</dbReference>
<evidence type="ECO:0000256" key="3">
    <source>
        <dbReference type="ARBA" id="ARBA00022840"/>
    </source>
</evidence>
<comment type="caution">
    <text evidence="5">The sequence shown here is derived from an EMBL/GenBank/DDBJ whole genome shotgun (WGS) entry which is preliminary data.</text>
</comment>
<dbReference type="InterPro" id="IPR017871">
    <property type="entry name" value="ABC_transporter-like_CS"/>
</dbReference>
<evidence type="ECO:0000256" key="1">
    <source>
        <dbReference type="ARBA" id="ARBA00022448"/>
    </source>
</evidence>
<dbReference type="Pfam" id="PF00005">
    <property type="entry name" value="ABC_tran"/>
    <property type="match status" value="1"/>
</dbReference>
<dbReference type="GO" id="GO:0005886">
    <property type="term" value="C:plasma membrane"/>
    <property type="evidence" value="ECO:0007669"/>
    <property type="project" value="TreeGrafter"/>
</dbReference>
<evidence type="ECO:0000256" key="2">
    <source>
        <dbReference type="ARBA" id="ARBA00022741"/>
    </source>
</evidence>
<evidence type="ECO:0000313" key="5">
    <source>
        <dbReference type="EMBL" id="MBK1698814.1"/>
    </source>
</evidence>
<gene>
    <name evidence="5" type="ORF">CKO21_16330</name>
</gene>
<dbReference type="Proteomes" id="UP000778970">
    <property type="component" value="Unassembled WGS sequence"/>
</dbReference>
<dbReference type="InterPro" id="IPR003439">
    <property type="entry name" value="ABC_transporter-like_ATP-bd"/>
</dbReference>
<feature type="domain" description="ABC transporter" evidence="4">
    <location>
        <begin position="2"/>
        <end position="250"/>
    </location>
</feature>
<sequence>MLDVQDLTKSFDGLRAVDHASLQVKRGTITGLIGPNGAGKTSLFNLITGAITPDSGRVTFRGHDITGLPSHRIFEHKLCRTFQIPREHMSMTVLENLMLVPGNQIGERFWNVWFRPGAVRAEEERIRAKADEVLEFIDLAHLRGELAGRLSGGQKKLLELGRILMAEPELVLLDEPGAGVNRTLMQRLTDNIQYLQRERGITFLLIEHDMDLVMNVCDPVIVMSEGTKLMQGAPEEVRNDPRVLEAYLGGQYAAAEG</sequence>
<dbReference type="CDD" id="cd03219">
    <property type="entry name" value="ABC_Mj1267_LivG_branched"/>
    <property type="match status" value="1"/>
</dbReference>
<dbReference type="PROSITE" id="PS50893">
    <property type="entry name" value="ABC_TRANSPORTER_2"/>
    <property type="match status" value="1"/>
</dbReference>
<reference evidence="5" key="2">
    <citation type="journal article" date="2020" name="Microorganisms">
        <title>Osmotic Adaptation and Compatible Solute Biosynthesis of Phototrophic Bacteria as Revealed from Genome Analyses.</title>
        <authorList>
            <person name="Imhoff J.F."/>
            <person name="Rahn T."/>
            <person name="Kunzel S."/>
            <person name="Keller A."/>
            <person name="Neulinger S.C."/>
        </authorList>
    </citation>
    <scope>NUCLEOTIDE SEQUENCE</scope>
    <source>
        <strain evidence="5">DSM 9154</strain>
    </source>
</reference>
<keyword evidence="1" id="KW-0813">Transport</keyword>
<dbReference type="InterPro" id="IPR003593">
    <property type="entry name" value="AAA+_ATPase"/>
</dbReference>
<evidence type="ECO:0000259" key="4">
    <source>
        <dbReference type="PROSITE" id="PS50893"/>
    </source>
</evidence>
<dbReference type="Gene3D" id="3.40.50.300">
    <property type="entry name" value="P-loop containing nucleotide triphosphate hydrolases"/>
    <property type="match status" value="1"/>
</dbReference>
<organism evidence="5 6">
    <name type="scientific">Rhodovibrio salinarum</name>
    <dbReference type="NCBI Taxonomy" id="1087"/>
    <lineage>
        <taxon>Bacteria</taxon>
        <taxon>Pseudomonadati</taxon>
        <taxon>Pseudomonadota</taxon>
        <taxon>Alphaproteobacteria</taxon>
        <taxon>Rhodospirillales</taxon>
        <taxon>Rhodovibrionaceae</taxon>
        <taxon>Rhodovibrio</taxon>
    </lineage>
</organism>
<name>A0A934QLR0_9PROT</name>
<dbReference type="SUPFAM" id="SSF52540">
    <property type="entry name" value="P-loop containing nucleoside triphosphate hydrolases"/>
    <property type="match status" value="1"/>
</dbReference>
<dbReference type="InterPro" id="IPR032823">
    <property type="entry name" value="BCA_ABC_TP_C"/>
</dbReference>
<protein>
    <submittedName>
        <fullName evidence="5">ABC transporter ATP-binding protein</fullName>
    </submittedName>
</protein>
<keyword evidence="6" id="KW-1185">Reference proteome</keyword>
<keyword evidence="2" id="KW-0547">Nucleotide-binding</keyword>
<keyword evidence="3 5" id="KW-0067">ATP-binding</keyword>
<evidence type="ECO:0000313" key="6">
    <source>
        <dbReference type="Proteomes" id="UP000778970"/>
    </source>
</evidence>
<dbReference type="InterPro" id="IPR051120">
    <property type="entry name" value="ABC_AA/LPS_Transport"/>
</dbReference>
<dbReference type="InterPro" id="IPR027417">
    <property type="entry name" value="P-loop_NTPase"/>
</dbReference>
<proteinExistence type="predicted"/>
<dbReference type="EMBL" id="NRRE01000030">
    <property type="protein sequence ID" value="MBK1698814.1"/>
    <property type="molecule type" value="Genomic_DNA"/>
</dbReference>
<dbReference type="GO" id="GO:0016887">
    <property type="term" value="F:ATP hydrolysis activity"/>
    <property type="evidence" value="ECO:0007669"/>
    <property type="project" value="InterPro"/>
</dbReference>
<dbReference type="AlphaFoldDB" id="A0A934QLR0"/>
<dbReference type="GO" id="GO:0005524">
    <property type="term" value="F:ATP binding"/>
    <property type="evidence" value="ECO:0007669"/>
    <property type="project" value="UniProtKB-KW"/>
</dbReference>
<dbReference type="PANTHER" id="PTHR45772:SF9">
    <property type="entry name" value="CONSERVED COMPONENT OF ABC TRANSPORTER FOR NATURAL AMINO ACIDS"/>
    <property type="match status" value="1"/>
</dbReference>
<dbReference type="FunFam" id="3.40.50.300:FF:000421">
    <property type="entry name" value="Branched-chain amino acid ABC transporter ATP-binding protein"/>
    <property type="match status" value="1"/>
</dbReference>
<accession>A0A934QLR0</accession>
<dbReference type="Pfam" id="PF12399">
    <property type="entry name" value="BCA_ABC_TP_C"/>
    <property type="match status" value="1"/>
</dbReference>
<reference evidence="5" key="1">
    <citation type="submission" date="2017-08" db="EMBL/GenBank/DDBJ databases">
        <authorList>
            <person name="Imhoff J.F."/>
            <person name="Rahn T."/>
            <person name="Kuenzel S."/>
            <person name="Neulinger S.C."/>
        </authorList>
    </citation>
    <scope>NUCLEOTIDE SEQUENCE</scope>
    <source>
        <strain evidence="5">DSM 9154</strain>
    </source>
</reference>
<dbReference type="PROSITE" id="PS00211">
    <property type="entry name" value="ABC_TRANSPORTER_1"/>
    <property type="match status" value="1"/>
</dbReference>
<dbReference type="SMART" id="SM00382">
    <property type="entry name" value="AAA"/>
    <property type="match status" value="1"/>
</dbReference>